<dbReference type="Proteomes" id="UP000184465">
    <property type="component" value="Unassembled WGS sequence"/>
</dbReference>
<dbReference type="AlphaFoldDB" id="A0A1M6LG01"/>
<dbReference type="GO" id="GO:0003690">
    <property type="term" value="F:double-stranded DNA binding"/>
    <property type="evidence" value="ECO:0007669"/>
    <property type="project" value="InterPro"/>
</dbReference>
<dbReference type="InterPro" id="IPR001448">
    <property type="entry name" value="SASP_alpha/beta-type"/>
</dbReference>
<protein>
    <submittedName>
        <fullName evidence="1">Small, acid-soluble spore protein, alpha/beta type</fullName>
    </submittedName>
</protein>
<gene>
    <name evidence="1" type="ORF">SAMN02745912_00775</name>
</gene>
<dbReference type="GO" id="GO:0006265">
    <property type="term" value="P:DNA topological change"/>
    <property type="evidence" value="ECO:0007669"/>
    <property type="project" value="InterPro"/>
</dbReference>
<sequence>MANKKIDRNARKALNEFKYEMSTELELNDSNKIYKTNTSKISKKANKRMRNTNKF</sequence>
<accession>A0A1M6LG01</accession>
<evidence type="ECO:0000313" key="1">
    <source>
        <dbReference type="EMBL" id="SHJ70066.1"/>
    </source>
</evidence>
<dbReference type="EMBL" id="FRAG01000006">
    <property type="protein sequence ID" value="SHJ70066.1"/>
    <property type="molecule type" value="Genomic_DNA"/>
</dbReference>
<dbReference type="RefSeq" id="WP_165613021.1">
    <property type="nucleotide sequence ID" value="NZ_FRAG01000006.1"/>
</dbReference>
<dbReference type="Pfam" id="PF00269">
    <property type="entry name" value="SASP"/>
    <property type="match status" value="1"/>
</dbReference>
<name>A0A1M6LG01_PARC5</name>
<keyword evidence="2" id="KW-1185">Reference proteome</keyword>
<proteinExistence type="predicted"/>
<reference evidence="1 2" key="1">
    <citation type="submission" date="2016-11" db="EMBL/GenBank/DDBJ databases">
        <authorList>
            <person name="Jaros S."/>
            <person name="Januszkiewicz K."/>
            <person name="Wedrychowicz H."/>
        </authorList>
    </citation>
    <scope>NUCLEOTIDE SEQUENCE [LARGE SCALE GENOMIC DNA]</scope>
    <source>
        <strain evidence="1 2">DSM 15212</strain>
    </source>
</reference>
<evidence type="ECO:0000313" key="2">
    <source>
        <dbReference type="Proteomes" id="UP000184465"/>
    </source>
</evidence>
<organism evidence="1 2">
    <name type="scientific">Paramaledivibacter caminithermalis (strain DSM 15212 / CIP 107654 / DViRD3)</name>
    <name type="common">Clostridium caminithermale</name>
    <dbReference type="NCBI Taxonomy" id="1121301"/>
    <lineage>
        <taxon>Bacteria</taxon>
        <taxon>Bacillati</taxon>
        <taxon>Bacillota</taxon>
        <taxon>Clostridia</taxon>
        <taxon>Peptostreptococcales</taxon>
        <taxon>Caminicellaceae</taxon>
        <taxon>Paramaledivibacter</taxon>
    </lineage>
</organism>